<reference evidence="1" key="1">
    <citation type="submission" date="2022-10" db="EMBL/GenBank/DDBJ databases">
        <title>Genome Sequence of Xylaria curta.</title>
        <authorList>
            <person name="Buettner E."/>
        </authorList>
    </citation>
    <scope>NUCLEOTIDE SEQUENCE</scope>
    <source>
        <strain evidence="1">Babe10</strain>
    </source>
</reference>
<sequence length="274" mass="29918">MRFSVAFLFPLLPLIHGQRVAFVSPEYQRSDSTASPYEGNSRWPLGSTQVVAFSTPWEEYRLEFWQQDPSSGGILSSEFNYTQTAGNQRPQSFQWTVQTYEFQLSRSPIFFFWLFNSANSSLQQSSAYFNITINGASSSSTKTTTTRTTSRRTTLPTSSVLTGPTTTYTVTFSASTTSTPTSDASSGLSTGAAAGIGVGASLGGIAVLGLAGLVYFKRRKSRTEPQRSELPASKPLGYPIEPPKPEIPMSQYSHSPRPVEAPSHYEHHPAELGS</sequence>
<organism evidence="1 2">
    <name type="scientific">Xylaria curta</name>
    <dbReference type="NCBI Taxonomy" id="42375"/>
    <lineage>
        <taxon>Eukaryota</taxon>
        <taxon>Fungi</taxon>
        <taxon>Dikarya</taxon>
        <taxon>Ascomycota</taxon>
        <taxon>Pezizomycotina</taxon>
        <taxon>Sordariomycetes</taxon>
        <taxon>Xylariomycetidae</taxon>
        <taxon>Xylariales</taxon>
        <taxon>Xylariaceae</taxon>
        <taxon>Xylaria</taxon>
    </lineage>
</organism>
<evidence type="ECO:0000313" key="2">
    <source>
        <dbReference type="Proteomes" id="UP001143856"/>
    </source>
</evidence>
<proteinExistence type="predicted"/>
<accession>A0ACC1P5H9</accession>
<name>A0ACC1P5H9_9PEZI</name>
<dbReference type="Proteomes" id="UP001143856">
    <property type="component" value="Unassembled WGS sequence"/>
</dbReference>
<dbReference type="EMBL" id="JAPDGR010000928">
    <property type="protein sequence ID" value="KAJ2986560.1"/>
    <property type="molecule type" value="Genomic_DNA"/>
</dbReference>
<comment type="caution">
    <text evidence="1">The sequence shown here is derived from an EMBL/GenBank/DDBJ whole genome shotgun (WGS) entry which is preliminary data.</text>
</comment>
<protein>
    <submittedName>
        <fullName evidence="1">Uncharacterized protein</fullName>
    </submittedName>
</protein>
<evidence type="ECO:0000313" key="1">
    <source>
        <dbReference type="EMBL" id="KAJ2986560.1"/>
    </source>
</evidence>
<gene>
    <name evidence="1" type="ORF">NUW58_g4967</name>
</gene>
<keyword evidence="2" id="KW-1185">Reference proteome</keyword>